<keyword evidence="2" id="KW-1185">Reference proteome</keyword>
<dbReference type="RefSeq" id="WP_187639254.1">
    <property type="nucleotide sequence ID" value="NZ_VZQQ01000099.1"/>
</dbReference>
<name>A0ABR7Q1M7_9BURK</name>
<evidence type="ECO:0000313" key="1">
    <source>
        <dbReference type="EMBL" id="MBC8752392.1"/>
    </source>
</evidence>
<reference evidence="1 2" key="1">
    <citation type="submission" date="2019-09" db="EMBL/GenBank/DDBJ databases">
        <title>Paraburkholderia podalyriae sp. nov., A South African Podalyria-associated rhizobium.</title>
        <authorList>
            <person name="Mavima L."/>
            <person name="Beukes C.W."/>
            <person name="Palmer M."/>
            <person name="De Meyer S.E."/>
            <person name="James E.K."/>
            <person name="Maluk M."/>
            <person name="Avontuur J.R."/>
            <person name="Chan W.Y."/>
            <person name="Venter S.N."/>
            <person name="Steenkamp E.T."/>
        </authorList>
    </citation>
    <scope>NUCLEOTIDE SEQUENCE [LARGE SCALE GENOMIC DNA]</scope>
    <source>
        <strain evidence="1 2">WC7.3b</strain>
    </source>
</reference>
<evidence type="ECO:0000313" key="2">
    <source>
        <dbReference type="Proteomes" id="UP000736373"/>
    </source>
</evidence>
<proteinExistence type="predicted"/>
<gene>
    <name evidence="1" type="ORF">F6X42_40080</name>
</gene>
<dbReference type="Proteomes" id="UP000736373">
    <property type="component" value="Unassembled WGS sequence"/>
</dbReference>
<organism evidence="1 2">
    <name type="scientific">Paraburkholderia podalyriae</name>
    <dbReference type="NCBI Taxonomy" id="1938811"/>
    <lineage>
        <taxon>Bacteria</taxon>
        <taxon>Pseudomonadati</taxon>
        <taxon>Pseudomonadota</taxon>
        <taxon>Betaproteobacteria</taxon>
        <taxon>Burkholderiales</taxon>
        <taxon>Burkholderiaceae</taxon>
        <taxon>Paraburkholderia</taxon>
    </lineage>
</organism>
<protein>
    <submittedName>
        <fullName evidence="1">Uncharacterized protein</fullName>
    </submittedName>
</protein>
<dbReference type="EMBL" id="VZQQ01000099">
    <property type="protein sequence ID" value="MBC8752392.1"/>
    <property type="molecule type" value="Genomic_DNA"/>
</dbReference>
<accession>A0ABR7Q1M7</accession>
<comment type="caution">
    <text evidence="1">The sequence shown here is derived from an EMBL/GenBank/DDBJ whole genome shotgun (WGS) entry which is preliminary data.</text>
</comment>
<sequence length="104" mass="11574">MVNAYGTTRTVRFVSERFANSRKRSALVKQSGPNSVLTATDALTVFRQLEMGRCCRKARWKFNSGSFHSTVTLAGGTAGVIDRMTNPVFKAAYKDLPVFSSWVY</sequence>